<dbReference type="Pfam" id="PF03235">
    <property type="entry name" value="GmrSD_N"/>
    <property type="match status" value="1"/>
</dbReference>
<accession>F2BFN8</accession>
<dbReference type="AlphaFoldDB" id="F2BFN8"/>
<evidence type="ECO:0000313" key="2">
    <source>
        <dbReference type="EMBL" id="EGF08237.1"/>
    </source>
</evidence>
<dbReference type="Proteomes" id="UP000004105">
    <property type="component" value="Unassembled WGS sequence"/>
</dbReference>
<protein>
    <submittedName>
        <fullName evidence="2">Protein of hypothetical function DUF262</fullName>
    </submittedName>
</protein>
<dbReference type="HOGENOM" id="CLU_021082_1_0_4"/>
<organism evidence="2 3">
    <name type="scientific">Neisseria bacilliformis ATCC BAA-1200</name>
    <dbReference type="NCBI Taxonomy" id="888742"/>
    <lineage>
        <taxon>Bacteria</taxon>
        <taxon>Pseudomonadati</taxon>
        <taxon>Pseudomonadota</taxon>
        <taxon>Betaproteobacteria</taxon>
        <taxon>Neisseriales</taxon>
        <taxon>Neisseriaceae</taxon>
        <taxon>Neisseria</taxon>
    </lineage>
</organism>
<proteinExistence type="predicted"/>
<name>F2BFN8_9NEIS</name>
<feature type="domain" description="GmrSD restriction endonucleases N-terminal" evidence="1">
    <location>
        <begin position="14"/>
        <end position="222"/>
    </location>
</feature>
<gene>
    <name evidence="2" type="ORF">HMPREF9123_2545</name>
</gene>
<comment type="caution">
    <text evidence="2">The sequence shown here is derived from an EMBL/GenBank/DDBJ whole genome shotgun (WGS) entry which is preliminary data.</text>
</comment>
<dbReference type="PANTHER" id="PTHR37292">
    <property type="entry name" value="VNG6097C"/>
    <property type="match status" value="1"/>
</dbReference>
<evidence type="ECO:0000259" key="1">
    <source>
        <dbReference type="Pfam" id="PF03235"/>
    </source>
</evidence>
<keyword evidence="3" id="KW-1185">Reference proteome</keyword>
<dbReference type="PANTHER" id="PTHR37292:SF2">
    <property type="entry name" value="DUF262 DOMAIN-CONTAINING PROTEIN"/>
    <property type="match status" value="1"/>
</dbReference>
<reference evidence="2 3" key="1">
    <citation type="submission" date="2011-02" db="EMBL/GenBank/DDBJ databases">
        <authorList>
            <person name="Muzny D."/>
            <person name="Qin X."/>
            <person name="Deng J."/>
            <person name="Jiang H."/>
            <person name="Liu Y."/>
            <person name="Qu J."/>
            <person name="Song X.-Z."/>
            <person name="Zhang L."/>
            <person name="Thornton R."/>
            <person name="Coyle M."/>
            <person name="Francisco L."/>
            <person name="Jackson L."/>
            <person name="Javaid M."/>
            <person name="Korchina V."/>
            <person name="Kovar C."/>
            <person name="Mata R."/>
            <person name="Mathew T."/>
            <person name="Ngo R."/>
            <person name="Nguyen L."/>
            <person name="Nguyen N."/>
            <person name="Okwuonu G."/>
            <person name="Ongeri F."/>
            <person name="Pham C."/>
            <person name="Simmons D."/>
            <person name="Wilczek-Boney K."/>
            <person name="Hale W."/>
            <person name="Jakkamsetti A."/>
            <person name="Pham P."/>
            <person name="Ruth R."/>
            <person name="San Lucas F."/>
            <person name="Warren J."/>
            <person name="Zhang J."/>
            <person name="Zhao Z."/>
            <person name="Zhou C."/>
            <person name="Zhu D."/>
            <person name="Lee S."/>
            <person name="Bess C."/>
            <person name="Blankenburg K."/>
            <person name="Forbes L."/>
            <person name="Fu Q."/>
            <person name="Gubbala S."/>
            <person name="Hirani K."/>
            <person name="Jayaseelan J.C."/>
            <person name="Lara F."/>
            <person name="Munidasa M."/>
            <person name="Palculict T."/>
            <person name="Patil S."/>
            <person name="Pu L.-L."/>
            <person name="Saada N."/>
            <person name="Tang L."/>
            <person name="Weissenberger G."/>
            <person name="Zhu Y."/>
            <person name="Hemphill L."/>
            <person name="Shang Y."/>
            <person name="Youmans B."/>
            <person name="Ayvaz T."/>
            <person name="Ross M."/>
            <person name="Santibanez J."/>
            <person name="Aqrawi P."/>
            <person name="Gross S."/>
            <person name="Joshi V."/>
            <person name="Fowler G."/>
            <person name="Nazareth L."/>
            <person name="Reid J."/>
            <person name="Worley K."/>
            <person name="Petrosino J."/>
            <person name="Highlander S."/>
            <person name="Gibbs R."/>
        </authorList>
    </citation>
    <scope>NUCLEOTIDE SEQUENCE [LARGE SCALE GENOMIC DNA]</scope>
    <source>
        <strain evidence="2 3">ATCC BAA-1200</strain>
    </source>
</reference>
<evidence type="ECO:0000313" key="3">
    <source>
        <dbReference type="Proteomes" id="UP000004105"/>
    </source>
</evidence>
<dbReference type="EMBL" id="AFAY01000051">
    <property type="protein sequence ID" value="EGF08237.1"/>
    <property type="molecule type" value="Genomic_DNA"/>
</dbReference>
<sequence length="602" mass="69222">MKMAKYSVNQYPVETLLSWIKSGEIAIPEIQRPFVWNNSKVRDLLDSLYKGYPVGYIITWRNPDVRLKDGTLSKGKRVLIDGQQRITALTAAIVGQEILNKDYKHTKIRIAYNPLAEAGQPVFEVANSAIERNPIWITDVSPILNGAISLRDARRNYMATNPQVDEDEVEEKINALQSIKNRQIGIIELNDDLDIDTVTEIFIRINQKGVVLSNADFVMSKIAADQKYGGNILRKMIDYFCHLLNDKEFLNSIETNDVEFSQSSNYRLMKWIANKPDNLYCPDYIDVLRTAYTYAFKRGKFSDLVALLSGRDFEKRTNTEEIAEKSYRMLHDGLQAFFNQTHYQRFLMVVKSAGFIHKKLLNSQNSLNMTYAIYLHLSGLKISEHQIQQWVKKWLVMSILTGRYSGSAETAFERDIRQISEKGIEACLEQIELAELNEGFWEHGLVSQLDSSSSTNNAYLCYLAAQCKNQECAFLSDSVKISHLLEHRGDEHHLFPKAYLSAAGYKKSEYNQVANYVFTEQQSNVRLSDKAPDEYFKLIKEDIETGNKHYTSLASLDALQKNLTENCIPENYQDFNSDSYPKFLSDRRKLMAEKIHSFYDSL</sequence>
<dbReference type="InterPro" id="IPR004919">
    <property type="entry name" value="GmrSD_N"/>
</dbReference>